<evidence type="ECO:0000313" key="2">
    <source>
        <dbReference type="EnsemblMetazoa" id="KAF7495185.1"/>
    </source>
</evidence>
<organism evidence="1">
    <name type="scientific">Sarcoptes scabiei</name>
    <name type="common">Itch mite</name>
    <name type="synonym">Acarus scabiei</name>
    <dbReference type="NCBI Taxonomy" id="52283"/>
    <lineage>
        <taxon>Eukaryota</taxon>
        <taxon>Metazoa</taxon>
        <taxon>Ecdysozoa</taxon>
        <taxon>Arthropoda</taxon>
        <taxon>Chelicerata</taxon>
        <taxon>Arachnida</taxon>
        <taxon>Acari</taxon>
        <taxon>Acariformes</taxon>
        <taxon>Sarcoptiformes</taxon>
        <taxon>Astigmata</taxon>
        <taxon>Psoroptidia</taxon>
        <taxon>Sarcoptoidea</taxon>
        <taxon>Sarcoptidae</taxon>
        <taxon>Sarcoptinae</taxon>
        <taxon>Sarcoptes</taxon>
    </lineage>
</organism>
<dbReference type="EMBL" id="WVUK01000050">
    <property type="protein sequence ID" value="KAF7495185.1"/>
    <property type="molecule type" value="Genomic_DNA"/>
</dbReference>
<reference evidence="3" key="1">
    <citation type="journal article" date="2020" name="PLoS Negl. Trop. Dis.">
        <title>High-quality nuclear genome for Sarcoptes scabiei-A critical resource for a neglected parasite.</title>
        <authorList>
            <person name="Korhonen P.K."/>
            <person name="Gasser R.B."/>
            <person name="Ma G."/>
            <person name="Wang T."/>
            <person name="Stroehlein A.J."/>
            <person name="Young N.D."/>
            <person name="Ang C.S."/>
            <person name="Fernando D.D."/>
            <person name="Lu H.C."/>
            <person name="Taylor S."/>
            <person name="Reynolds S.L."/>
            <person name="Mofiz E."/>
            <person name="Najaraj S.H."/>
            <person name="Gowda H."/>
            <person name="Madugundu A."/>
            <person name="Renuse S."/>
            <person name="Holt D."/>
            <person name="Pandey A."/>
            <person name="Papenfuss A.T."/>
            <person name="Fischer K."/>
        </authorList>
    </citation>
    <scope>NUCLEOTIDE SEQUENCE [LARGE SCALE GENOMIC DNA]</scope>
</reference>
<dbReference type="AlphaFoldDB" id="A0A834RG15"/>
<reference evidence="1" key="2">
    <citation type="submission" date="2020-01" db="EMBL/GenBank/DDBJ databases">
        <authorList>
            <person name="Korhonen P.K.K."/>
            <person name="Guangxu M.G."/>
            <person name="Wang T.W."/>
            <person name="Stroehlein A.J.S."/>
            <person name="Young N.D."/>
            <person name="Ang C.-S.A."/>
            <person name="Fernando D.W.F."/>
            <person name="Lu H.L."/>
            <person name="Taylor S.T."/>
            <person name="Ehtesham M.E.M."/>
            <person name="Najaraj S.H.N."/>
            <person name="Harsha G.H.G."/>
            <person name="Madugundu A.M."/>
            <person name="Renuse S.R."/>
            <person name="Holt D.H."/>
            <person name="Pandey A.P."/>
            <person name="Papenfuss A.P."/>
            <person name="Gasser R.B.G."/>
            <person name="Fischer K.F."/>
        </authorList>
    </citation>
    <scope>NUCLEOTIDE SEQUENCE</scope>
    <source>
        <strain evidence="1">SSS_KF_BRIS2020</strain>
    </source>
</reference>
<accession>A0A834RG15</accession>
<name>A0A834RG15_SARSC</name>
<proteinExistence type="predicted"/>
<gene>
    <name evidence="1" type="ORF">SSS_3301</name>
</gene>
<dbReference type="Proteomes" id="UP000070412">
    <property type="component" value="Unassembled WGS sequence"/>
</dbReference>
<dbReference type="OrthoDB" id="10064757at2759"/>
<dbReference type="EnsemblMetazoa" id="SSS_3301s_mrna">
    <property type="protein sequence ID" value="KAF7495185.1"/>
    <property type="gene ID" value="SSS_3301"/>
</dbReference>
<evidence type="ECO:0000313" key="3">
    <source>
        <dbReference type="Proteomes" id="UP000070412"/>
    </source>
</evidence>
<keyword evidence="3" id="KW-1185">Reference proteome</keyword>
<evidence type="ECO:0000313" key="1">
    <source>
        <dbReference type="EMBL" id="KAF7495185.1"/>
    </source>
</evidence>
<protein>
    <submittedName>
        <fullName evidence="1 2">Uncharacterized protein</fullName>
    </submittedName>
</protein>
<sequence length="676" mass="80580">MNYVGRCVKIIFGNYLLHKSINRTRILSRLFRTNSNCFINQIKWSEYFEKMESHIYSNKIFKQTFDDLRFIEIENMFVYNVIKKDYSKFFNDFRPKDFQLIANLDAYLDDNSKKMFSDTKFFDKISRFDLPDILYHLIYLFNMMPACITDREWKQKYLSDSFKSIMKRLDMRSSHLLKQDWPKHRHEFFLISHLWFMTGLSKYIEFNHQLIRIILNEKSIDKESLLNLMFNLCIIRQIKSSEKTEIIAKTSSLLYSETSLDIEELAVIGLGFFKTQTRMSYPLAKQYINLCAKEFLKSYEIKTTISIVAILKSIRYSIDKTDSKPTDIKILLNRLLESFNHHRDQIYQSAICLSHLILLMNSSSMFDRNIYRQLFNQFMLNLQSFRIKDIDRILFSLANIRFKYPSAEIRKLEQHLMNLDQTRLYPYHIYSIVLYLLLMDYYPKDLIRICCDREFFAKTIKMVGNSRSTQMLIIDTVFRLKFKNHPVFLTDLQRKNFLSSLKVLLHNENSLKGQFLKTIQSVLSSHFKSSFKMIYLLPFVTYPFPVILNESIHEKISANQQLKIAKNHSESLSYNHNFLQTDYFQDCLVILPVFPKDYIEGSQLRGFIYLQKELLENLGFKVICLDYCYPQQNHKSIVSQRNKILSIINQEIIKTSKKFTSENLMSSFQLNEANVL</sequence>
<reference evidence="2" key="3">
    <citation type="submission" date="2022-06" db="UniProtKB">
        <authorList>
            <consortium name="EnsemblMetazoa"/>
        </authorList>
    </citation>
    <scope>IDENTIFICATION</scope>
</reference>